<dbReference type="Pfam" id="PF00535">
    <property type="entry name" value="Glycos_transf_2"/>
    <property type="match status" value="1"/>
</dbReference>
<dbReference type="EMBL" id="LICD01000096">
    <property type="protein sequence ID" value="KRO80764.1"/>
    <property type="molecule type" value="Genomic_DNA"/>
</dbReference>
<gene>
    <name evidence="2" type="ORF">ABR85_02815</name>
</gene>
<feature type="domain" description="Glycosyltransferase 2-like" evidence="1">
    <location>
        <begin position="11"/>
        <end position="127"/>
    </location>
</feature>
<dbReference type="InterPro" id="IPR029044">
    <property type="entry name" value="Nucleotide-diphossugar_trans"/>
</dbReference>
<dbReference type="SUPFAM" id="SSF53448">
    <property type="entry name" value="Nucleotide-diphospho-sugar transferases"/>
    <property type="match status" value="1"/>
</dbReference>
<protein>
    <recommendedName>
        <fullName evidence="1">Glycosyltransferase 2-like domain-containing protein</fullName>
    </recommendedName>
</protein>
<evidence type="ECO:0000313" key="3">
    <source>
        <dbReference type="Proteomes" id="UP000051242"/>
    </source>
</evidence>
<evidence type="ECO:0000313" key="2">
    <source>
        <dbReference type="EMBL" id="KRO80764.1"/>
    </source>
</evidence>
<name>A0A0R2T0G8_9GAMM</name>
<accession>A0A0R2T0G8</accession>
<dbReference type="PANTHER" id="PTHR43685:SF11">
    <property type="entry name" value="GLYCOSYLTRANSFERASE TAGX-RELATED"/>
    <property type="match status" value="1"/>
</dbReference>
<dbReference type="CDD" id="cd04196">
    <property type="entry name" value="GT_2_like_d"/>
    <property type="match status" value="1"/>
</dbReference>
<sequence length="311" mass="35570">MSDQSSQRVAVLLSTYNGEAFLAEQLDSLLEQTHQNFIIVVRDDGSSDGTLLLLQKYAEASPEKFHIVEEEPVNYGPSGSFSVLCEYTLANKSALGLDNILACFCDQDDVWLNNKLALQIEKYCQVQDGKDKPILIHCDLEVVDQNLQRVAESLISYQGLEIERNQFPQVAVSNLVTGCTALFNEALMRAALPVPKKAMMHDWWFAMTATAFGELVFMPAPLVRYRQHSRNTIGAKQREDSEHWRRSLLSRVFALEHNEHLVDVARQAKEFSRHFGGKLPLKYRLALLLGRRMRTRSATMQRVYYRLLRKF</sequence>
<evidence type="ECO:0000259" key="1">
    <source>
        <dbReference type="Pfam" id="PF00535"/>
    </source>
</evidence>
<organism evidence="2 3">
    <name type="scientific">OM182 bacterium BACL3 MAG-120619-bin3</name>
    <dbReference type="NCBI Taxonomy" id="1655593"/>
    <lineage>
        <taxon>Bacteria</taxon>
        <taxon>Pseudomonadati</taxon>
        <taxon>Pseudomonadota</taxon>
        <taxon>Gammaproteobacteria</taxon>
        <taxon>OMG group</taxon>
        <taxon>OM182 clade</taxon>
    </lineage>
</organism>
<dbReference type="PANTHER" id="PTHR43685">
    <property type="entry name" value="GLYCOSYLTRANSFERASE"/>
    <property type="match status" value="1"/>
</dbReference>
<dbReference type="InterPro" id="IPR050834">
    <property type="entry name" value="Glycosyltransf_2"/>
</dbReference>
<dbReference type="AlphaFoldDB" id="A0A0R2T0G8"/>
<proteinExistence type="predicted"/>
<dbReference type="Proteomes" id="UP000051242">
    <property type="component" value="Unassembled WGS sequence"/>
</dbReference>
<dbReference type="Gene3D" id="3.90.550.10">
    <property type="entry name" value="Spore Coat Polysaccharide Biosynthesis Protein SpsA, Chain A"/>
    <property type="match status" value="1"/>
</dbReference>
<dbReference type="InterPro" id="IPR001173">
    <property type="entry name" value="Glyco_trans_2-like"/>
</dbReference>
<reference evidence="2 3" key="1">
    <citation type="submission" date="2015-10" db="EMBL/GenBank/DDBJ databases">
        <title>Metagenome-Assembled Genomes uncover a global brackish microbiome.</title>
        <authorList>
            <person name="Hugerth L.W."/>
            <person name="Larsson J."/>
            <person name="Alneberg J."/>
            <person name="Lindh M.V."/>
            <person name="Legrand C."/>
            <person name="Pinhassi J."/>
            <person name="Andersson A.F."/>
        </authorList>
    </citation>
    <scope>NUCLEOTIDE SEQUENCE [LARGE SCALE GENOMIC DNA]</scope>
    <source>
        <strain evidence="2">BACL22 MAG-120619-bin3</strain>
    </source>
</reference>
<comment type="caution">
    <text evidence="2">The sequence shown here is derived from an EMBL/GenBank/DDBJ whole genome shotgun (WGS) entry which is preliminary data.</text>
</comment>